<proteinExistence type="predicted"/>
<dbReference type="GO" id="GO:0016787">
    <property type="term" value="F:hydrolase activity"/>
    <property type="evidence" value="ECO:0007669"/>
    <property type="project" value="InterPro"/>
</dbReference>
<dbReference type="AlphaFoldDB" id="A0A7W6DJJ8"/>
<dbReference type="SUPFAM" id="SSF55816">
    <property type="entry name" value="5'-nucleotidase (syn. UDP-sugar hydrolase), C-terminal domain"/>
    <property type="match status" value="1"/>
</dbReference>
<accession>A0A7W6DJJ8</accession>
<evidence type="ECO:0000313" key="2">
    <source>
        <dbReference type="Proteomes" id="UP000541426"/>
    </source>
</evidence>
<name>A0A7W6DJJ8_9RHOB</name>
<reference evidence="1 2" key="1">
    <citation type="submission" date="2020-08" db="EMBL/GenBank/DDBJ databases">
        <title>Genomic Encyclopedia of Type Strains, Phase IV (KMG-IV): sequencing the most valuable type-strain genomes for metagenomic binning, comparative biology and taxonomic classification.</title>
        <authorList>
            <person name="Goeker M."/>
        </authorList>
    </citation>
    <scope>NUCLEOTIDE SEQUENCE [LARGE SCALE GENOMIC DNA]</scope>
    <source>
        <strain evidence="1 2">DSM 102235</strain>
    </source>
</reference>
<keyword evidence="2" id="KW-1185">Reference proteome</keyword>
<comment type="caution">
    <text evidence="1">The sequence shown here is derived from an EMBL/GenBank/DDBJ whole genome shotgun (WGS) entry which is preliminary data.</text>
</comment>
<dbReference type="InterPro" id="IPR036907">
    <property type="entry name" value="5'-Nucleotdase_C_sf"/>
</dbReference>
<protein>
    <submittedName>
        <fullName evidence="1">Uncharacterized protein</fullName>
    </submittedName>
</protein>
<dbReference type="RefSeq" id="WP_183962813.1">
    <property type="nucleotide sequence ID" value="NZ_BAABBZ010000012.1"/>
</dbReference>
<dbReference type="Proteomes" id="UP000541426">
    <property type="component" value="Unassembled WGS sequence"/>
</dbReference>
<evidence type="ECO:0000313" key="1">
    <source>
        <dbReference type="EMBL" id="MBB3984203.1"/>
    </source>
</evidence>
<dbReference type="Gene3D" id="3.90.780.10">
    <property type="entry name" value="5'-Nucleotidase, C-terminal domain"/>
    <property type="match status" value="1"/>
</dbReference>
<organism evidence="1 2">
    <name type="scientific">Sagittula marina</name>
    <dbReference type="NCBI Taxonomy" id="943940"/>
    <lineage>
        <taxon>Bacteria</taxon>
        <taxon>Pseudomonadati</taxon>
        <taxon>Pseudomonadota</taxon>
        <taxon>Alphaproteobacteria</taxon>
        <taxon>Rhodobacterales</taxon>
        <taxon>Roseobacteraceae</taxon>
        <taxon>Sagittula</taxon>
    </lineage>
</organism>
<dbReference type="EMBL" id="JACIEJ010000001">
    <property type="protein sequence ID" value="MBB3984203.1"/>
    <property type="molecule type" value="Genomic_DNA"/>
</dbReference>
<sequence>MFGVSDVSLSCNRNGTYTDDDPDGLRTRETNLGNLTADANFAAAQAVDASVVVSIKNGGGDRDYQDVTFTVTVPDDVLAVRPGCCPLSQPRSHGRGCLRLPSFGKGRARHSTALCHKAKWHEKRQYVPAF</sequence>
<gene>
    <name evidence="1" type="ORF">GGQ68_000514</name>
</gene>
<dbReference type="GO" id="GO:0009166">
    <property type="term" value="P:nucleotide catabolic process"/>
    <property type="evidence" value="ECO:0007669"/>
    <property type="project" value="InterPro"/>
</dbReference>